<evidence type="ECO:0000256" key="12">
    <source>
        <dbReference type="ARBA" id="ARBA00034000"/>
    </source>
</evidence>
<dbReference type="SUPFAM" id="SSF56601">
    <property type="entry name" value="beta-lactamase/transpeptidase-like"/>
    <property type="match status" value="1"/>
</dbReference>
<dbReference type="EMBL" id="JABZRE010000008">
    <property type="protein sequence ID" value="MBF1306802.1"/>
    <property type="molecule type" value="Genomic_DNA"/>
</dbReference>
<comment type="function">
    <text evidence="1">Removes C-terminal D-alanyl residues from sugar-peptide cell wall precursors.</text>
</comment>
<dbReference type="InterPro" id="IPR012338">
    <property type="entry name" value="Beta-lactam/transpept-like"/>
</dbReference>
<dbReference type="GO" id="GO:0006508">
    <property type="term" value="P:proteolysis"/>
    <property type="evidence" value="ECO:0007669"/>
    <property type="project" value="UniProtKB-KW"/>
</dbReference>
<dbReference type="EMBL" id="CP009761">
    <property type="protein sequence ID" value="AIZ36045.1"/>
    <property type="molecule type" value="Genomic_DNA"/>
</dbReference>
<dbReference type="GO" id="GO:0009002">
    <property type="term" value="F:serine-type D-Ala-D-Ala carboxypeptidase activity"/>
    <property type="evidence" value="ECO:0007669"/>
    <property type="project" value="UniProtKB-EC"/>
</dbReference>
<evidence type="ECO:0000313" key="18">
    <source>
        <dbReference type="EMBL" id="MBF1306802.1"/>
    </source>
</evidence>
<reference evidence="18" key="2">
    <citation type="submission" date="2020-04" db="EMBL/GenBank/DDBJ databases">
        <title>Deep metagenomics examines the oral microbiome during advanced dental caries in children, revealing novel taxa and co-occurrences with host molecules.</title>
        <authorList>
            <person name="Baker J.L."/>
            <person name="Morton J.T."/>
            <person name="Dinis M."/>
            <person name="Alvarez R."/>
            <person name="Tran N.C."/>
            <person name="Knight R."/>
            <person name="Edlund A."/>
        </authorList>
    </citation>
    <scope>NUCLEOTIDE SEQUENCE</scope>
    <source>
        <strain evidence="18">JCVI_23_bin.11</strain>
    </source>
</reference>
<evidence type="ECO:0000256" key="2">
    <source>
        <dbReference type="ARBA" id="ARBA00004752"/>
    </source>
</evidence>
<evidence type="ECO:0000256" key="3">
    <source>
        <dbReference type="ARBA" id="ARBA00007164"/>
    </source>
</evidence>
<dbReference type="PANTHER" id="PTHR21581">
    <property type="entry name" value="D-ALANYL-D-ALANINE CARBOXYPEPTIDASE"/>
    <property type="match status" value="1"/>
</dbReference>
<dbReference type="InterPro" id="IPR018044">
    <property type="entry name" value="Peptidase_S11"/>
</dbReference>
<dbReference type="InterPro" id="IPR037167">
    <property type="entry name" value="Peptidase_S11_C_sf"/>
</dbReference>
<evidence type="ECO:0000256" key="9">
    <source>
        <dbReference type="ARBA" id="ARBA00022960"/>
    </source>
</evidence>
<comment type="catalytic activity">
    <reaction evidence="12">
        <text>Preferential cleavage: (Ac)2-L-Lys-D-Ala-|-D-Ala. Also transpeptidation of peptidyl-alanyl moieties that are N-acyl substituents of D-alanine.</text>
        <dbReference type="EC" id="3.4.16.4"/>
    </reaction>
</comment>
<dbReference type="InterPro" id="IPR015956">
    <property type="entry name" value="Peniciliin-bd_prot_C_sf"/>
</dbReference>
<dbReference type="Proteomes" id="UP000031386">
    <property type="component" value="Chromosome"/>
</dbReference>
<keyword evidence="9" id="KW-0133">Cell shape</keyword>
<gene>
    <name evidence="18" type="ORF">HXM94_03285</name>
    <name evidence="17" type="ORF">NW74_01025</name>
</gene>
<sequence length="391" mass="43171">MKFKRALLSLALIFSICFLGTAKSYAIFGIEKKTTASLIGDAKSGALFVAENIDEPLSIASISKLMTYYLVKEKIAEGKLKMEDKVKISINASREEGSSLNLKAGEQISIKDLLDGLMVVSGNDSAVALAEVVAESESKFVTMMNEKAKELGLQNATFTNASGLTKNGQDNKMSTRDIFTLSKAIIEKYPEVLEYAKTTVLEQPSRNFKKESTIPLVGQVEGVDGLKTGHTDEAGYCLVSTMKIKKGETEFRVISVLMGAKTKADRAQYMKDMLNYAKQNIETRKIVDSEKFVKKVETKSASQGFIELVPKENLERASMKGINYETEVTVDDVKLPLKKGDKVGEIKIKNSKEVIATVDLVAKEDYSKVGFVRRIGRFFKTVFEVVETILP</sequence>
<keyword evidence="19" id="KW-1185">Reference proteome</keyword>
<dbReference type="OrthoDB" id="9791132at2"/>
<feature type="active site" description="Acyl-ester intermediate" evidence="13">
    <location>
        <position position="61"/>
    </location>
</feature>
<evidence type="ECO:0000256" key="6">
    <source>
        <dbReference type="ARBA" id="ARBA00022670"/>
    </source>
</evidence>
<evidence type="ECO:0000256" key="8">
    <source>
        <dbReference type="ARBA" id="ARBA00022801"/>
    </source>
</evidence>
<comment type="similarity">
    <text evidence="3 15">Belongs to the peptidase S11 family.</text>
</comment>
<evidence type="ECO:0000256" key="14">
    <source>
        <dbReference type="PIRSR" id="PIRSR618044-2"/>
    </source>
</evidence>
<organism evidence="17 19">
    <name type="scientific">Parvimonas micra</name>
    <dbReference type="NCBI Taxonomy" id="33033"/>
    <lineage>
        <taxon>Bacteria</taxon>
        <taxon>Bacillati</taxon>
        <taxon>Bacillota</taxon>
        <taxon>Tissierellia</taxon>
        <taxon>Tissierellales</taxon>
        <taxon>Peptoniphilaceae</taxon>
        <taxon>Parvimonas</taxon>
    </lineage>
</organism>
<reference evidence="17 19" key="1">
    <citation type="submission" date="2014-10" db="EMBL/GenBank/DDBJ databases">
        <title>Complete genome sequence of Parvimonas micra KCOM 1535 (= ChDC B708).</title>
        <authorList>
            <person name="Kook J.-K."/>
            <person name="Park S.-N."/>
            <person name="Lim Y.K."/>
            <person name="Roh H."/>
        </authorList>
    </citation>
    <scope>NUCLEOTIDE SEQUENCE [LARGE SCALE GENOMIC DNA]</scope>
    <source>
        <strain evidence="17">KCOM 1535</strain>
        <strain evidence="19">KCOM 1535 / ChDC B708</strain>
    </source>
</reference>
<evidence type="ECO:0000256" key="15">
    <source>
        <dbReference type="RuleBase" id="RU004016"/>
    </source>
</evidence>
<evidence type="ECO:0000259" key="16">
    <source>
        <dbReference type="SMART" id="SM00936"/>
    </source>
</evidence>
<dbReference type="Proteomes" id="UP000758611">
    <property type="component" value="Unassembled WGS sequence"/>
</dbReference>
<dbReference type="RefSeq" id="WP_041953408.1">
    <property type="nucleotide sequence ID" value="NZ_BHYQ01000001.1"/>
</dbReference>
<dbReference type="STRING" id="33033.NW74_01025"/>
<keyword evidence="10" id="KW-0573">Peptidoglycan synthesis</keyword>
<keyword evidence="8" id="KW-0378">Hydrolase</keyword>
<evidence type="ECO:0000256" key="13">
    <source>
        <dbReference type="PIRSR" id="PIRSR618044-1"/>
    </source>
</evidence>
<dbReference type="KEGG" id="pmic:NW74_01025"/>
<feature type="active site" evidence="13">
    <location>
        <position position="121"/>
    </location>
</feature>
<keyword evidence="7" id="KW-0732">Signal</keyword>
<evidence type="ECO:0000256" key="4">
    <source>
        <dbReference type="ARBA" id="ARBA00012448"/>
    </source>
</evidence>
<keyword evidence="11" id="KW-0961">Cell wall biogenesis/degradation</keyword>
<keyword evidence="6" id="KW-0645">Protease</keyword>
<dbReference type="GO" id="GO:0009252">
    <property type="term" value="P:peptidoglycan biosynthetic process"/>
    <property type="evidence" value="ECO:0007669"/>
    <property type="project" value="UniProtKB-UniPathway"/>
</dbReference>
<name>A0A0B4RZX7_9FIRM</name>
<evidence type="ECO:0000256" key="11">
    <source>
        <dbReference type="ARBA" id="ARBA00023316"/>
    </source>
</evidence>
<evidence type="ECO:0000313" key="19">
    <source>
        <dbReference type="Proteomes" id="UP000031386"/>
    </source>
</evidence>
<evidence type="ECO:0000256" key="10">
    <source>
        <dbReference type="ARBA" id="ARBA00022984"/>
    </source>
</evidence>
<dbReference type="GO" id="GO:0071555">
    <property type="term" value="P:cell wall organization"/>
    <property type="evidence" value="ECO:0007669"/>
    <property type="project" value="UniProtKB-KW"/>
</dbReference>
<comment type="pathway">
    <text evidence="2">Cell wall biogenesis; peptidoglycan biosynthesis.</text>
</comment>
<dbReference type="InterPro" id="IPR012907">
    <property type="entry name" value="Peptidase_S11_C"/>
</dbReference>
<dbReference type="InterPro" id="IPR001967">
    <property type="entry name" value="Peptidase_S11_N"/>
</dbReference>
<dbReference type="Gene3D" id="2.60.410.10">
    <property type="entry name" value="D-Ala-D-Ala carboxypeptidase, C-terminal domain"/>
    <property type="match status" value="1"/>
</dbReference>
<dbReference type="AlphaFoldDB" id="A0A0B4RZX7"/>
<feature type="active site" description="Acyl-ester intermediate" evidence="13">
    <location>
        <position position="64"/>
    </location>
</feature>
<dbReference type="Gene3D" id="3.40.710.10">
    <property type="entry name" value="DD-peptidase/beta-lactamase superfamily"/>
    <property type="match status" value="1"/>
</dbReference>
<dbReference type="Pfam" id="PF00768">
    <property type="entry name" value="Peptidase_S11"/>
    <property type="match status" value="1"/>
</dbReference>
<dbReference type="PRINTS" id="PR00725">
    <property type="entry name" value="DADACBPTASE1"/>
</dbReference>
<protein>
    <recommendedName>
        <fullName evidence="4">serine-type D-Ala-D-Ala carboxypeptidase</fullName>
        <ecNumber evidence="4">3.4.16.4</ecNumber>
    </recommendedName>
</protein>
<feature type="domain" description="Peptidase S11 D-Ala-D-Ala carboxypeptidase A C-terminal" evidence="16">
    <location>
        <begin position="281"/>
        <end position="368"/>
    </location>
</feature>
<dbReference type="Pfam" id="PF07943">
    <property type="entry name" value="PBP5_C"/>
    <property type="match status" value="1"/>
</dbReference>
<keyword evidence="5 17" id="KW-0121">Carboxypeptidase</keyword>
<dbReference type="EC" id="3.4.16.4" evidence="4"/>
<dbReference type="SUPFAM" id="SSF69189">
    <property type="entry name" value="Penicillin-binding protein associated domain"/>
    <property type="match status" value="1"/>
</dbReference>
<evidence type="ECO:0000256" key="5">
    <source>
        <dbReference type="ARBA" id="ARBA00022645"/>
    </source>
</evidence>
<dbReference type="PANTHER" id="PTHR21581:SF11">
    <property type="entry name" value="D-ALANYL-D-ALANINE CARBOXYPEPTIDASE DACA"/>
    <property type="match status" value="1"/>
</dbReference>
<evidence type="ECO:0000256" key="1">
    <source>
        <dbReference type="ARBA" id="ARBA00003217"/>
    </source>
</evidence>
<evidence type="ECO:0000256" key="7">
    <source>
        <dbReference type="ARBA" id="ARBA00022729"/>
    </source>
</evidence>
<dbReference type="SMART" id="SM00936">
    <property type="entry name" value="PBP5_C"/>
    <property type="match status" value="1"/>
</dbReference>
<dbReference type="GO" id="GO:0008360">
    <property type="term" value="P:regulation of cell shape"/>
    <property type="evidence" value="ECO:0007669"/>
    <property type="project" value="UniProtKB-KW"/>
</dbReference>
<evidence type="ECO:0000313" key="17">
    <source>
        <dbReference type="EMBL" id="AIZ36045.1"/>
    </source>
</evidence>
<accession>A0A0B4RZX7</accession>
<dbReference type="UniPathway" id="UPA00219"/>
<proteinExistence type="inferred from homology"/>
<feature type="binding site" evidence="14">
    <location>
        <position position="227"/>
    </location>
    <ligand>
        <name>substrate</name>
    </ligand>
</feature>